<dbReference type="PANTHER" id="PTHR43702:SF11">
    <property type="entry name" value="L-FUCOSE-PROTON SYMPORTER"/>
    <property type="match status" value="1"/>
</dbReference>
<dbReference type="Proteomes" id="UP001155241">
    <property type="component" value="Unassembled WGS sequence"/>
</dbReference>
<evidence type="ECO:0000256" key="4">
    <source>
        <dbReference type="ARBA" id="ARBA00022989"/>
    </source>
</evidence>
<gene>
    <name evidence="8" type="primary">fucP</name>
    <name evidence="8" type="ORF">NG895_29230</name>
</gene>
<feature type="transmembrane region" description="Helical" evidence="7">
    <location>
        <begin position="42"/>
        <end position="62"/>
    </location>
</feature>
<sequence length="455" mass="49718">MDSSIPTDGGQAGTPEARNPYQSAEAASETDSHHRVIPPGKVWAFFLLSSCFLWWAIANNLTDPLVKVFENIFTMSTFQSTAIQFAFYFGYFCMALPGALIARKYSYKTGVLVGLGCYALGCFLLYPAMIVEQFFMFCIAYYVLACGLGILETNANPYVMVLGSEESATRRLNFAQSFNPIGSVIGIMMCRNMIMANLPKDAERQISIGAGEKSAALSTVVYPYLVIAAILAVVWILILISKMPKASDRDGHVHFGETMSRLVRNGNYMFSVFAQFCYVGTQISVWTFTNYYIPEQLGVSQEEALVWHTGALVLFGCSRWIFTGLMKVFRPSSLLLFAAIMACVATLTVIFVGGEAGVIALVCISGFMSLMFPTIFGLGCANLGSDTKIAASGQIMAIVGGALITPTQGWMVDHWGVNYSYLLPLLCFVVIGIYSMVGRQYERSEQASELADIAG</sequence>
<keyword evidence="3 7" id="KW-0812">Transmembrane</keyword>
<dbReference type="AlphaFoldDB" id="A0A9X2FF89"/>
<feature type="transmembrane region" description="Helical" evidence="7">
    <location>
        <begin position="109"/>
        <end position="128"/>
    </location>
</feature>
<dbReference type="InterPro" id="IPR005275">
    <property type="entry name" value="Lfuc_symporter_FucP"/>
</dbReference>
<dbReference type="NCBIfam" id="TIGR00885">
    <property type="entry name" value="fucP"/>
    <property type="match status" value="1"/>
</dbReference>
<dbReference type="Gene3D" id="1.20.1250.20">
    <property type="entry name" value="MFS general substrate transporter like domains"/>
    <property type="match status" value="2"/>
</dbReference>
<dbReference type="SUPFAM" id="SSF103473">
    <property type="entry name" value="MFS general substrate transporter"/>
    <property type="match status" value="1"/>
</dbReference>
<accession>A0A9X2FF89</accession>
<dbReference type="InterPro" id="IPR050375">
    <property type="entry name" value="MFS_TsgA-like"/>
</dbReference>
<keyword evidence="9" id="KW-1185">Reference proteome</keyword>
<evidence type="ECO:0000256" key="3">
    <source>
        <dbReference type="ARBA" id="ARBA00022692"/>
    </source>
</evidence>
<comment type="subcellular location">
    <subcellularLocation>
        <location evidence="1">Cell inner membrane</location>
        <topology evidence="1">Multi-pass membrane protein</topology>
    </subcellularLocation>
</comment>
<evidence type="ECO:0000256" key="5">
    <source>
        <dbReference type="ARBA" id="ARBA00023136"/>
    </source>
</evidence>
<comment type="caution">
    <text evidence="8">The sequence shown here is derived from an EMBL/GenBank/DDBJ whole genome shotgun (WGS) entry which is preliminary data.</text>
</comment>
<feature type="transmembrane region" description="Helical" evidence="7">
    <location>
        <begin position="334"/>
        <end position="352"/>
    </location>
</feature>
<dbReference type="PANTHER" id="PTHR43702">
    <property type="entry name" value="L-FUCOSE-PROTON SYMPORTER"/>
    <property type="match status" value="1"/>
</dbReference>
<feature type="transmembrane region" description="Helical" evidence="7">
    <location>
        <begin position="395"/>
        <end position="412"/>
    </location>
</feature>
<evidence type="ECO:0000256" key="7">
    <source>
        <dbReference type="SAM" id="Phobius"/>
    </source>
</evidence>
<protein>
    <submittedName>
        <fullName evidence="8">L-fucose:H+ symporter permease</fullName>
    </submittedName>
</protein>
<reference evidence="8" key="1">
    <citation type="submission" date="2022-06" db="EMBL/GenBank/DDBJ databases">
        <title>Aeoliella straminimaris, a novel planctomycete from sediments.</title>
        <authorList>
            <person name="Vitorino I.R."/>
            <person name="Lage O.M."/>
        </authorList>
    </citation>
    <scope>NUCLEOTIDE SEQUENCE</scope>
    <source>
        <strain evidence="8">ICT_H6.2</strain>
    </source>
</reference>
<keyword evidence="4 7" id="KW-1133">Transmembrane helix</keyword>
<dbReference type="InterPro" id="IPR036259">
    <property type="entry name" value="MFS_trans_sf"/>
</dbReference>
<feature type="transmembrane region" description="Helical" evidence="7">
    <location>
        <begin position="82"/>
        <end position="102"/>
    </location>
</feature>
<feature type="transmembrane region" description="Helical" evidence="7">
    <location>
        <begin position="358"/>
        <end position="383"/>
    </location>
</feature>
<feature type="transmembrane region" description="Helical" evidence="7">
    <location>
        <begin position="305"/>
        <end position="322"/>
    </location>
</feature>
<feature type="transmembrane region" description="Helical" evidence="7">
    <location>
        <begin position="268"/>
        <end position="293"/>
    </location>
</feature>
<keyword evidence="5 7" id="KW-0472">Membrane</keyword>
<evidence type="ECO:0000313" key="8">
    <source>
        <dbReference type="EMBL" id="MCO6048005.1"/>
    </source>
</evidence>
<dbReference type="CDD" id="cd17394">
    <property type="entry name" value="MFS_FucP_like"/>
    <property type="match status" value="1"/>
</dbReference>
<evidence type="ECO:0000256" key="1">
    <source>
        <dbReference type="ARBA" id="ARBA00004429"/>
    </source>
</evidence>
<dbReference type="RefSeq" id="WP_252856120.1">
    <property type="nucleotide sequence ID" value="NZ_JAMXLR010000095.1"/>
</dbReference>
<feature type="transmembrane region" description="Helical" evidence="7">
    <location>
        <begin position="418"/>
        <end position="437"/>
    </location>
</feature>
<evidence type="ECO:0000313" key="9">
    <source>
        <dbReference type="Proteomes" id="UP001155241"/>
    </source>
</evidence>
<feature type="region of interest" description="Disordered" evidence="6">
    <location>
        <begin position="1"/>
        <end position="24"/>
    </location>
</feature>
<name>A0A9X2FF89_9BACT</name>
<organism evidence="8 9">
    <name type="scientific">Aeoliella straminimaris</name>
    <dbReference type="NCBI Taxonomy" id="2954799"/>
    <lineage>
        <taxon>Bacteria</taxon>
        <taxon>Pseudomonadati</taxon>
        <taxon>Planctomycetota</taxon>
        <taxon>Planctomycetia</taxon>
        <taxon>Pirellulales</taxon>
        <taxon>Lacipirellulaceae</taxon>
        <taxon>Aeoliella</taxon>
    </lineage>
</organism>
<dbReference type="InterPro" id="IPR011701">
    <property type="entry name" value="MFS"/>
</dbReference>
<evidence type="ECO:0000256" key="6">
    <source>
        <dbReference type="SAM" id="MobiDB-lite"/>
    </source>
</evidence>
<dbReference type="EMBL" id="JAMXLR010000095">
    <property type="protein sequence ID" value="MCO6048005.1"/>
    <property type="molecule type" value="Genomic_DNA"/>
</dbReference>
<proteinExistence type="predicted"/>
<dbReference type="Pfam" id="PF07690">
    <property type="entry name" value="MFS_1"/>
    <property type="match status" value="1"/>
</dbReference>
<feature type="transmembrane region" description="Helical" evidence="7">
    <location>
        <begin position="221"/>
        <end position="240"/>
    </location>
</feature>
<dbReference type="GO" id="GO:0005886">
    <property type="term" value="C:plasma membrane"/>
    <property type="evidence" value="ECO:0007669"/>
    <property type="project" value="UniProtKB-SubCell"/>
</dbReference>
<keyword evidence="2" id="KW-1003">Cell membrane</keyword>
<evidence type="ECO:0000256" key="2">
    <source>
        <dbReference type="ARBA" id="ARBA00022475"/>
    </source>
</evidence>
<dbReference type="GO" id="GO:0015535">
    <property type="term" value="F:fucose:proton symporter activity"/>
    <property type="evidence" value="ECO:0007669"/>
    <property type="project" value="InterPro"/>
</dbReference>